<comment type="caution">
    <text evidence="2">The sequence shown here is derived from an EMBL/GenBank/DDBJ whole genome shotgun (WGS) entry which is preliminary data.</text>
</comment>
<reference evidence="2 3" key="1">
    <citation type="submission" date="2023-03" db="EMBL/GenBank/DDBJ databases">
        <title>Bacillus Genome Sequencing.</title>
        <authorList>
            <person name="Dunlap C."/>
        </authorList>
    </citation>
    <scope>NUCLEOTIDE SEQUENCE [LARGE SCALE GENOMIC DNA]</scope>
    <source>
        <strain evidence="2 3">B-23453</strain>
    </source>
</reference>
<sequence length="81" mass="9904">MDSNQIENVFNFYGYGHFYDQIKGPIELSGILETEEEEQLEHFFDSFDFNDYDRLLFDEFRYFYAISQKVFSPQRYETPLE</sequence>
<dbReference type="EMBL" id="JARMAB010000005">
    <property type="protein sequence ID" value="MED1202290.1"/>
    <property type="molecule type" value="Genomic_DNA"/>
</dbReference>
<keyword evidence="3" id="KW-1185">Reference proteome</keyword>
<gene>
    <name evidence="2" type="ORF">P4T90_04190</name>
</gene>
<feature type="domain" description="EF-hand" evidence="1">
    <location>
        <begin position="35"/>
        <end position="70"/>
    </location>
</feature>
<organism evidence="2 3">
    <name type="scientific">Heyndrickxia acidicola</name>
    <dbReference type="NCBI Taxonomy" id="209389"/>
    <lineage>
        <taxon>Bacteria</taxon>
        <taxon>Bacillati</taxon>
        <taxon>Bacillota</taxon>
        <taxon>Bacilli</taxon>
        <taxon>Bacillales</taxon>
        <taxon>Bacillaceae</taxon>
        <taxon>Heyndrickxia</taxon>
    </lineage>
</organism>
<dbReference type="InterPro" id="IPR002048">
    <property type="entry name" value="EF_hand_dom"/>
</dbReference>
<accession>A0ABU6MGW8</accession>
<evidence type="ECO:0000313" key="3">
    <source>
        <dbReference type="Proteomes" id="UP001341444"/>
    </source>
</evidence>
<protein>
    <recommendedName>
        <fullName evidence="1">EF-hand domain-containing protein</fullName>
    </recommendedName>
</protein>
<evidence type="ECO:0000313" key="2">
    <source>
        <dbReference type="EMBL" id="MED1202290.1"/>
    </source>
</evidence>
<proteinExistence type="predicted"/>
<dbReference type="PROSITE" id="PS50222">
    <property type="entry name" value="EF_HAND_2"/>
    <property type="match status" value="1"/>
</dbReference>
<dbReference type="RefSeq" id="WP_066266863.1">
    <property type="nucleotide sequence ID" value="NZ_JARMAB010000005.1"/>
</dbReference>
<name>A0ABU6MGW8_9BACI</name>
<dbReference type="Proteomes" id="UP001341444">
    <property type="component" value="Unassembled WGS sequence"/>
</dbReference>
<evidence type="ECO:0000259" key="1">
    <source>
        <dbReference type="PROSITE" id="PS50222"/>
    </source>
</evidence>